<organism evidence="2 3">
    <name type="scientific">Marinimicrobium koreense</name>
    <dbReference type="NCBI Taxonomy" id="306545"/>
    <lineage>
        <taxon>Bacteria</taxon>
        <taxon>Pseudomonadati</taxon>
        <taxon>Pseudomonadota</taxon>
        <taxon>Gammaproteobacteria</taxon>
        <taxon>Cellvibrionales</taxon>
        <taxon>Cellvibrionaceae</taxon>
        <taxon>Marinimicrobium</taxon>
    </lineage>
</organism>
<sequence length="184" mass="20729">MSWILGTLATATGFAGILSLYRSWRLPAPKPTHWRRLGWILLMLSLIAWLWAQPVEFAVCFALTVPALLAWLWIGWASPDRQPARDTKLEQRTLNWPRLTVLGVQLLKLVISVPMAGFVSALLSFMVTDLLPWEAVNRLVTGVLMMPVFWGLASYWVLADTRLWRPTLALIATGVISAGYLFLL</sequence>
<evidence type="ECO:0000313" key="2">
    <source>
        <dbReference type="EMBL" id="ROQ17987.1"/>
    </source>
</evidence>
<dbReference type="OrthoDB" id="5739568at2"/>
<reference evidence="2 3" key="1">
    <citation type="submission" date="2018-11" db="EMBL/GenBank/DDBJ databases">
        <title>Genomic Encyclopedia of Type Strains, Phase IV (KMG-IV): sequencing the most valuable type-strain genomes for metagenomic binning, comparative biology and taxonomic classification.</title>
        <authorList>
            <person name="Goeker M."/>
        </authorList>
    </citation>
    <scope>NUCLEOTIDE SEQUENCE [LARGE SCALE GENOMIC DNA]</scope>
    <source>
        <strain evidence="2 3">DSM 16974</strain>
    </source>
</reference>
<dbReference type="RefSeq" id="WP_123639326.1">
    <property type="nucleotide sequence ID" value="NZ_RJUK01000003.1"/>
</dbReference>
<evidence type="ECO:0000313" key="3">
    <source>
        <dbReference type="Proteomes" id="UP000273643"/>
    </source>
</evidence>
<feature type="transmembrane region" description="Helical" evidence="1">
    <location>
        <begin position="58"/>
        <end position="78"/>
    </location>
</feature>
<feature type="transmembrane region" description="Helical" evidence="1">
    <location>
        <begin position="6"/>
        <end position="24"/>
    </location>
</feature>
<dbReference type="AlphaFoldDB" id="A0A3N1NSP4"/>
<keyword evidence="1" id="KW-0812">Transmembrane</keyword>
<keyword evidence="1" id="KW-0472">Membrane</keyword>
<accession>A0A3N1NSP4</accession>
<feature type="transmembrane region" description="Helical" evidence="1">
    <location>
        <begin position="139"/>
        <end position="158"/>
    </location>
</feature>
<keyword evidence="3" id="KW-1185">Reference proteome</keyword>
<dbReference type="Proteomes" id="UP000273643">
    <property type="component" value="Unassembled WGS sequence"/>
</dbReference>
<feature type="transmembrane region" description="Helical" evidence="1">
    <location>
        <begin position="36"/>
        <end position="52"/>
    </location>
</feature>
<proteinExistence type="predicted"/>
<feature type="transmembrane region" description="Helical" evidence="1">
    <location>
        <begin position="99"/>
        <end position="127"/>
    </location>
</feature>
<name>A0A3N1NSP4_9GAMM</name>
<protein>
    <submittedName>
        <fullName evidence="2">Uncharacterized protein</fullName>
    </submittedName>
</protein>
<dbReference type="EMBL" id="RJUK01000003">
    <property type="protein sequence ID" value="ROQ17987.1"/>
    <property type="molecule type" value="Genomic_DNA"/>
</dbReference>
<keyword evidence="1" id="KW-1133">Transmembrane helix</keyword>
<comment type="caution">
    <text evidence="2">The sequence shown here is derived from an EMBL/GenBank/DDBJ whole genome shotgun (WGS) entry which is preliminary data.</text>
</comment>
<feature type="transmembrane region" description="Helical" evidence="1">
    <location>
        <begin position="163"/>
        <end position="183"/>
    </location>
</feature>
<evidence type="ECO:0000256" key="1">
    <source>
        <dbReference type="SAM" id="Phobius"/>
    </source>
</evidence>
<gene>
    <name evidence="2" type="ORF">EDC38_2959</name>
</gene>